<dbReference type="Gene3D" id="3.40.50.300">
    <property type="entry name" value="P-loop containing nucleotide triphosphate hydrolases"/>
    <property type="match status" value="1"/>
</dbReference>
<comment type="similarity">
    <text evidence="2">Belongs to the ABC transporter superfamily.</text>
</comment>
<dbReference type="GO" id="GO:0015087">
    <property type="term" value="F:cobalt ion transmembrane transporter activity"/>
    <property type="evidence" value="ECO:0007669"/>
    <property type="project" value="UniProtKB-ARBA"/>
</dbReference>
<feature type="domain" description="ABC transporter" evidence="9">
    <location>
        <begin position="5"/>
        <end position="243"/>
    </location>
</feature>
<keyword evidence="3" id="KW-0813">Transport</keyword>
<evidence type="ECO:0000259" key="9">
    <source>
        <dbReference type="PROSITE" id="PS50893"/>
    </source>
</evidence>
<dbReference type="PROSITE" id="PS50893">
    <property type="entry name" value="ABC_TRANSPORTER_2"/>
    <property type="match status" value="1"/>
</dbReference>
<proteinExistence type="inferred from homology"/>
<keyword evidence="4" id="KW-1003">Cell membrane</keyword>
<dbReference type="InterPro" id="IPR003593">
    <property type="entry name" value="AAA+_ATPase"/>
</dbReference>
<dbReference type="NCBIfam" id="TIGR04520">
    <property type="entry name" value="ECF_ATPase_1"/>
    <property type="match status" value="1"/>
</dbReference>
<dbReference type="GO" id="GO:0005524">
    <property type="term" value="F:ATP binding"/>
    <property type="evidence" value="ECO:0007669"/>
    <property type="project" value="UniProtKB-KW"/>
</dbReference>
<dbReference type="AlphaFoldDB" id="A0A4V2UV27"/>
<dbReference type="Pfam" id="PF00005">
    <property type="entry name" value="ABC_tran"/>
    <property type="match status" value="1"/>
</dbReference>
<dbReference type="SMART" id="SM00382">
    <property type="entry name" value="AAA"/>
    <property type="match status" value="1"/>
</dbReference>
<dbReference type="OrthoDB" id="9784332at2"/>
<dbReference type="GO" id="GO:0016887">
    <property type="term" value="F:ATP hydrolysis activity"/>
    <property type="evidence" value="ECO:0007669"/>
    <property type="project" value="InterPro"/>
</dbReference>
<dbReference type="InterPro" id="IPR027417">
    <property type="entry name" value="P-loop_NTPase"/>
</dbReference>
<evidence type="ECO:0000256" key="8">
    <source>
        <dbReference type="ARBA" id="ARBA00023136"/>
    </source>
</evidence>
<dbReference type="EMBL" id="SMAG01000004">
    <property type="protein sequence ID" value="TCS94157.1"/>
    <property type="molecule type" value="Genomic_DNA"/>
</dbReference>
<evidence type="ECO:0000256" key="5">
    <source>
        <dbReference type="ARBA" id="ARBA00022741"/>
    </source>
</evidence>
<evidence type="ECO:0000256" key="6">
    <source>
        <dbReference type="ARBA" id="ARBA00022840"/>
    </source>
</evidence>
<keyword evidence="7" id="KW-1278">Translocase</keyword>
<dbReference type="PANTHER" id="PTHR43553:SF24">
    <property type="entry name" value="ENERGY-COUPLING FACTOR TRANSPORTER ATP-BINDING PROTEIN ECFA1"/>
    <property type="match status" value="1"/>
</dbReference>
<dbReference type="FunFam" id="3.40.50.300:FF:000224">
    <property type="entry name" value="Energy-coupling factor transporter ATP-binding protein EcfA"/>
    <property type="match status" value="1"/>
</dbReference>
<dbReference type="CDD" id="cd03225">
    <property type="entry name" value="ABC_cobalt_CbiO_domain1"/>
    <property type="match status" value="1"/>
</dbReference>
<comment type="subcellular location">
    <subcellularLocation>
        <location evidence="1">Cell membrane</location>
        <topology evidence="1">Peripheral membrane protein</topology>
    </subcellularLocation>
</comment>
<evidence type="ECO:0000256" key="1">
    <source>
        <dbReference type="ARBA" id="ARBA00004202"/>
    </source>
</evidence>
<dbReference type="PANTHER" id="PTHR43553">
    <property type="entry name" value="HEAVY METAL TRANSPORTER"/>
    <property type="match status" value="1"/>
</dbReference>
<evidence type="ECO:0000313" key="11">
    <source>
        <dbReference type="Proteomes" id="UP000294937"/>
    </source>
</evidence>
<protein>
    <submittedName>
        <fullName evidence="10">Energy-coupling factor transport system ATP-binding protein</fullName>
    </submittedName>
</protein>
<keyword evidence="8" id="KW-0472">Membrane</keyword>
<dbReference type="GO" id="GO:0043190">
    <property type="term" value="C:ATP-binding cassette (ABC) transporter complex"/>
    <property type="evidence" value="ECO:0007669"/>
    <property type="project" value="TreeGrafter"/>
</dbReference>
<keyword evidence="6 10" id="KW-0067">ATP-binding</keyword>
<dbReference type="InterPro" id="IPR050095">
    <property type="entry name" value="ECF_ABC_transporter_ATP-bd"/>
</dbReference>
<name>A0A4V2UV27_9BACL</name>
<dbReference type="RefSeq" id="WP_131924553.1">
    <property type="nucleotide sequence ID" value="NZ_SMAG01000004.1"/>
</dbReference>
<dbReference type="SUPFAM" id="SSF52540">
    <property type="entry name" value="P-loop containing nucleoside triphosphate hydrolases"/>
    <property type="match status" value="1"/>
</dbReference>
<accession>A0A4V2UV27</accession>
<evidence type="ECO:0000256" key="7">
    <source>
        <dbReference type="ARBA" id="ARBA00022967"/>
    </source>
</evidence>
<dbReference type="InterPro" id="IPR015856">
    <property type="entry name" value="ABC_transpr_CbiO/EcfA_su"/>
</dbReference>
<comment type="caution">
    <text evidence="10">The sequence shown here is derived from an EMBL/GenBank/DDBJ whole genome shotgun (WGS) entry which is preliminary data.</text>
</comment>
<evidence type="ECO:0000313" key="10">
    <source>
        <dbReference type="EMBL" id="TCS94157.1"/>
    </source>
</evidence>
<dbReference type="PROSITE" id="PS00211">
    <property type="entry name" value="ABC_TRANSPORTER_1"/>
    <property type="match status" value="1"/>
</dbReference>
<keyword evidence="5" id="KW-0547">Nucleotide-binding</keyword>
<dbReference type="InterPro" id="IPR003439">
    <property type="entry name" value="ABC_transporter-like_ATP-bd"/>
</dbReference>
<sequence length="282" mass="31919">MNPLIQVSNVWFDYLPDETPKDKWVLKNVNLTFQKGEYVSIIGPNGSGKSTLARCLNGLLLPVEGDVSVNDKFTHSEADLWEIRRWVGMVFQNPDNQIVATSVQDDVAFGLENLGVPREEMIVRIHETLEAIGLSGMEQREPHHLSGGQKQRLAIAGILAMRPELIVFDEATSMLDPQGRQDILTIIRQLHQRGTTVIHITHSAHEAFLAHRVIVMAEGEVQLDLPTTELFPKAMMLKQWGLDVPLSVELHQRLIQHGWSLQTEISKTEDLVNELWRFLSKD</sequence>
<evidence type="ECO:0000256" key="3">
    <source>
        <dbReference type="ARBA" id="ARBA00022448"/>
    </source>
</evidence>
<organism evidence="10 11">
    <name type="scientific">Hazenella coriacea</name>
    <dbReference type="NCBI Taxonomy" id="1179467"/>
    <lineage>
        <taxon>Bacteria</taxon>
        <taxon>Bacillati</taxon>
        <taxon>Bacillota</taxon>
        <taxon>Bacilli</taxon>
        <taxon>Bacillales</taxon>
        <taxon>Thermoactinomycetaceae</taxon>
        <taxon>Hazenella</taxon>
    </lineage>
</organism>
<dbReference type="GO" id="GO:0042626">
    <property type="term" value="F:ATPase-coupled transmembrane transporter activity"/>
    <property type="evidence" value="ECO:0007669"/>
    <property type="project" value="TreeGrafter"/>
</dbReference>
<evidence type="ECO:0000256" key="2">
    <source>
        <dbReference type="ARBA" id="ARBA00005417"/>
    </source>
</evidence>
<dbReference type="InterPro" id="IPR017871">
    <property type="entry name" value="ABC_transporter-like_CS"/>
</dbReference>
<evidence type="ECO:0000256" key="4">
    <source>
        <dbReference type="ARBA" id="ARBA00022475"/>
    </source>
</evidence>
<reference evidence="10 11" key="1">
    <citation type="submission" date="2019-03" db="EMBL/GenBank/DDBJ databases">
        <title>Genomic Encyclopedia of Type Strains, Phase IV (KMG-IV): sequencing the most valuable type-strain genomes for metagenomic binning, comparative biology and taxonomic classification.</title>
        <authorList>
            <person name="Goeker M."/>
        </authorList>
    </citation>
    <scope>NUCLEOTIDE SEQUENCE [LARGE SCALE GENOMIC DNA]</scope>
    <source>
        <strain evidence="10 11">DSM 45707</strain>
    </source>
</reference>
<dbReference type="Proteomes" id="UP000294937">
    <property type="component" value="Unassembled WGS sequence"/>
</dbReference>
<dbReference type="InterPro" id="IPR030947">
    <property type="entry name" value="EcfA_1"/>
</dbReference>
<keyword evidence="11" id="KW-1185">Reference proteome</keyword>
<gene>
    <name evidence="10" type="ORF">EDD58_10423</name>
</gene>